<feature type="transmembrane region" description="Helical" evidence="1">
    <location>
        <begin position="36"/>
        <end position="55"/>
    </location>
</feature>
<keyword evidence="1" id="KW-0812">Transmembrane</keyword>
<accession>A0AA37F9J1</accession>
<reference evidence="2" key="2">
    <citation type="submission" date="2022-09" db="EMBL/GenBank/DDBJ databases">
        <authorList>
            <person name="Sun Q."/>
            <person name="Ohkuma M."/>
        </authorList>
    </citation>
    <scope>NUCLEOTIDE SEQUENCE</scope>
    <source>
        <strain evidence="2">JCM 13583</strain>
    </source>
</reference>
<dbReference type="EMBL" id="BMNY01000001">
    <property type="protein sequence ID" value="GGM73818.1"/>
    <property type="molecule type" value="Genomic_DNA"/>
</dbReference>
<reference evidence="2" key="1">
    <citation type="journal article" date="2014" name="Int. J. Syst. Evol. Microbiol.">
        <title>Complete genome sequence of Corynebacterium casei LMG S-19264T (=DSM 44701T), isolated from a smear-ripened cheese.</title>
        <authorList>
            <consortium name="US DOE Joint Genome Institute (JGI-PGF)"/>
            <person name="Walter F."/>
            <person name="Albersmeier A."/>
            <person name="Kalinowski J."/>
            <person name="Ruckert C."/>
        </authorList>
    </citation>
    <scope>NUCLEOTIDE SEQUENCE</scope>
    <source>
        <strain evidence="2">JCM 13583</strain>
    </source>
</reference>
<dbReference type="AlphaFoldDB" id="A0AA37F9J1"/>
<sequence length="56" mass="6277">MKSIMNSRARYPLFFTGLFVIELAGLLLKFAHITELTVEVMAGIGFVIFLLSFIVP</sequence>
<keyword evidence="1" id="KW-1133">Transmembrane helix</keyword>
<protein>
    <submittedName>
        <fullName evidence="2">Uncharacterized protein</fullName>
    </submittedName>
</protein>
<dbReference type="Proteomes" id="UP000632195">
    <property type="component" value="Unassembled WGS sequence"/>
</dbReference>
<comment type="caution">
    <text evidence="2">The sequence shown here is derived from an EMBL/GenBank/DDBJ whole genome shotgun (WGS) entry which is preliminary data.</text>
</comment>
<name>A0AA37F9J1_9ARCH</name>
<evidence type="ECO:0000313" key="3">
    <source>
        <dbReference type="Proteomes" id="UP000632195"/>
    </source>
</evidence>
<proteinExistence type="predicted"/>
<organism evidence="2 3">
    <name type="scientific">Thermogymnomonas acidicola</name>
    <dbReference type="NCBI Taxonomy" id="399579"/>
    <lineage>
        <taxon>Archaea</taxon>
        <taxon>Methanobacteriati</taxon>
        <taxon>Thermoplasmatota</taxon>
        <taxon>Thermoplasmata</taxon>
        <taxon>Thermoplasmatales</taxon>
        <taxon>Thermogymnomonas</taxon>
    </lineage>
</organism>
<evidence type="ECO:0000256" key="1">
    <source>
        <dbReference type="SAM" id="Phobius"/>
    </source>
</evidence>
<gene>
    <name evidence="2" type="ORF">GCM10007108_09710</name>
</gene>
<feature type="transmembrane region" description="Helical" evidence="1">
    <location>
        <begin position="12"/>
        <end position="30"/>
    </location>
</feature>
<keyword evidence="3" id="KW-1185">Reference proteome</keyword>
<evidence type="ECO:0000313" key="2">
    <source>
        <dbReference type="EMBL" id="GGM73818.1"/>
    </source>
</evidence>
<keyword evidence="1" id="KW-0472">Membrane</keyword>
<dbReference type="RefSeq" id="WP_171823337.1">
    <property type="nucleotide sequence ID" value="NZ_BMNY01000001.1"/>
</dbReference>